<keyword evidence="1" id="KW-0812">Transmembrane</keyword>
<evidence type="ECO:0000313" key="3">
    <source>
        <dbReference type="Proteomes" id="UP000498740"/>
    </source>
</evidence>
<proteinExistence type="predicted"/>
<protein>
    <submittedName>
        <fullName evidence="2">Uncharacterized protein</fullName>
    </submittedName>
</protein>
<organism evidence="2 3">
    <name type="scientific">Streptomyces microflavus</name>
    <name type="common">Streptomyces lipmanii</name>
    <dbReference type="NCBI Taxonomy" id="1919"/>
    <lineage>
        <taxon>Bacteria</taxon>
        <taxon>Bacillati</taxon>
        <taxon>Actinomycetota</taxon>
        <taxon>Actinomycetes</taxon>
        <taxon>Kitasatosporales</taxon>
        <taxon>Streptomycetaceae</taxon>
        <taxon>Streptomyces</taxon>
    </lineage>
</organism>
<evidence type="ECO:0000256" key="1">
    <source>
        <dbReference type="SAM" id="Phobius"/>
    </source>
</evidence>
<keyword evidence="1" id="KW-0472">Membrane</keyword>
<keyword evidence="1" id="KW-1133">Transmembrane helix</keyword>
<reference evidence="2 3" key="1">
    <citation type="submission" date="2020-05" db="EMBL/GenBank/DDBJ databases">
        <title>Whole genome shotgun sequence of Streptomyces microflavus NBRC 13062.</title>
        <authorList>
            <person name="Komaki H."/>
            <person name="Tamura T."/>
        </authorList>
    </citation>
    <scope>NUCLEOTIDE SEQUENCE [LARGE SCALE GENOMIC DNA]</scope>
    <source>
        <strain evidence="2 3">NBRC 13062</strain>
    </source>
</reference>
<name>A0A7J0D4Y4_STRMI</name>
<dbReference type="AlphaFoldDB" id="A0A7J0D4Y4"/>
<dbReference type="Proteomes" id="UP000498740">
    <property type="component" value="Unassembled WGS sequence"/>
</dbReference>
<accession>A0A7J0D4Y4</accession>
<evidence type="ECO:0000313" key="2">
    <source>
        <dbReference type="EMBL" id="GFN09801.1"/>
    </source>
</evidence>
<gene>
    <name evidence="2" type="ORF">Smic_83570</name>
</gene>
<dbReference type="EMBL" id="BLWD01000003">
    <property type="protein sequence ID" value="GFN09801.1"/>
    <property type="molecule type" value="Genomic_DNA"/>
</dbReference>
<sequence>MTGHPAHHHQEAGGVPLEVLLPGVFVVLLAAGYVLLAGRARRRNAQAGWSRWRTGWFLAGSALLVAGLLPRSRRGRTATSAATCSSTC</sequence>
<comment type="caution">
    <text evidence="2">The sequence shown here is derived from an EMBL/GenBank/DDBJ whole genome shotgun (WGS) entry which is preliminary data.</text>
</comment>
<feature type="transmembrane region" description="Helical" evidence="1">
    <location>
        <begin position="20"/>
        <end position="40"/>
    </location>
</feature>